<evidence type="ECO:0000256" key="2">
    <source>
        <dbReference type="ARBA" id="ARBA00022692"/>
    </source>
</evidence>
<protein>
    <recommendedName>
        <fullName evidence="6">Major facilitator superfamily (MFS) profile domain-containing protein</fullName>
    </recommendedName>
</protein>
<dbReference type="InterPro" id="IPR005828">
    <property type="entry name" value="MFS_sugar_transport-like"/>
</dbReference>
<dbReference type="InterPro" id="IPR036259">
    <property type="entry name" value="MFS_trans_sf"/>
</dbReference>
<comment type="caution">
    <text evidence="7">The sequence shown here is derived from an EMBL/GenBank/DDBJ whole genome shotgun (WGS) entry which is preliminary data.</text>
</comment>
<evidence type="ECO:0000256" key="4">
    <source>
        <dbReference type="ARBA" id="ARBA00023136"/>
    </source>
</evidence>
<evidence type="ECO:0000313" key="7">
    <source>
        <dbReference type="EMBL" id="KKL83023.1"/>
    </source>
</evidence>
<dbReference type="EMBL" id="LAZR01022104">
    <property type="protein sequence ID" value="KKL83023.1"/>
    <property type="molecule type" value="Genomic_DNA"/>
</dbReference>
<reference evidence="7" key="1">
    <citation type="journal article" date="2015" name="Nature">
        <title>Complex archaea that bridge the gap between prokaryotes and eukaryotes.</title>
        <authorList>
            <person name="Spang A."/>
            <person name="Saw J.H."/>
            <person name="Jorgensen S.L."/>
            <person name="Zaremba-Niedzwiedzka K."/>
            <person name="Martijn J."/>
            <person name="Lind A.E."/>
            <person name="van Eijk R."/>
            <person name="Schleper C."/>
            <person name="Guy L."/>
            <person name="Ettema T.J."/>
        </authorList>
    </citation>
    <scope>NUCLEOTIDE SEQUENCE</scope>
</reference>
<feature type="transmembrane region" description="Helical" evidence="5">
    <location>
        <begin position="53"/>
        <end position="74"/>
    </location>
</feature>
<feature type="domain" description="Major facilitator superfamily (MFS) profile" evidence="6">
    <location>
        <begin position="1"/>
        <end position="102"/>
    </location>
</feature>
<dbReference type="GO" id="GO:0022857">
    <property type="term" value="F:transmembrane transporter activity"/>
    <property type="evidence" value="ECO:0007669"/>
    <property type="project" value="InterPro"/>
</dbReference>
<sequence>MVGANSTENAYLFVLLGFAFSHISYWGSIGILRLLTIEMVPKDRRGIGVGFKSLIGAIGGTIGLLTSSVVILSLDLGPTFIIFVMGNFAIIPIAYFFLKETKGVELSEIK</sequence>
<proteinExistence type="predicted"/>
<dbReference type="InterPro" id="IPR020846">
    <property type="entry name" value="MFS_dom"/>
</dbReference>
<dbReference type="SUPFAM" id="SSF103473">
    <property type="entry name" value="MFS general substrate transporter"/>
    <property type="match status" value="1"/>
</dbReference>
<name>A0A0F9F9V2_9ZZZZ</name>
<dbReference type="GO" id="GO:0016020">
    <property type="term" value="C:membrane"/>
    <property type="evidence" value="ECO:0007669"/>
    <property type="project" value="UniProtKB-SubCell"/>
</dbReference>
<comment type="subcellular location">
    <subcellularLocation>
        <location evidence="1">Membrane</location>
    </subcellularLocation>
</comment>
<evidence type="ECO:0000256" key="1">
    <source>
        <dbReference type="ARBA" id="ARBA00004370"/>
    </source>
</evidence>
<evidence type="ECO:0000259" key="6">
    <source>
        <dbReference type="PROSITE" id="PS50850"/>
    </source>
</evidence>
<dbReference type="AlphaFoldDB" id="A0A0F9F9V2"/>
<keyword evidence="2 5" id="KW-0812">Transmembrane</keyword>
<dbReference type="Pfam" id="PF00083">
    <property type="entry name" value="Sugar_tr"/>
    <property type="match status" value="1"/>
</dbReference>
<accession>A0A0F9F9V2</accession>
<feature type="transmembrane region" description="Helical" evidence="5">
    <location>
        <begin position="12"/>
        <end position="32"/>
    </location>
</feature>
<gene>
    <name evidence="7" type="ORF">LCGC14_1978900</name>
</gene>
<organism evidence="7">
    <name type="scientific">marine sediment metagenome</name>
    <dbReference type="NCBI Taxonomy" id="412755"/>
    <lineage>
        <taxon>unclassified sequences</taxon>
        <taxon>metagenomes</taxon>
        <taxon>ecological metagenomes</taxon>
    </lineage>
</organism>
<dbReference type="Gene3D" id="1.20.1250.20">
    <property type="entry name" value="MFS general substrate transporter like domains"/>
    <property type="match status" value="1"/>
</dbReference>
<keyword evidence="3 5" id="KW-1133">Transmembrane helix</keyword>
<dbReference type="PROSITE" id="PS50850">
    <property type="entry name" value="MFS"/>
    <property type="match status" value="1"/>
</dbReference>
<keyword evidence="4 5" id="KW-0472">Membrane</keyword>
<feature type="transmembrane region" description="Helical" evidence="5">
    <location>
        <begin position="80"/>
        <end position="98"/>
    </location>
</feature>
<evidence type="ECO:0000256" key="3">
    <source>
        <dbReference type="ARBA" id="ARBA00022989"/>
    </source>
</evidence>
<evidence type="ECO:0000256" key="5">
    <source>
        <dbReference type="SAM" id="Phobius"/>
    </source>
</evidence>